<comment type="caution">
    <text evidence="1">The sequence shown here is derived from an EMBL/GenBank/DDBJ whole genome shotgun (WGS) entry which is preliminary data.</text>
</comment>
<evidence type="ECO:0000313" key="2">
    <source>
        <dbReference type="Proteomes" id="UP001060085"/>
    </source>
</evidence>
<accession>A0ACC0A308</accession>
<proteinExistence type="predicted"/>
<evidence type="ECO:0000313" key="1">
    <source>
        <dbReference type="EMBL" id="KAI5654979.1"/>
    </source>
</evidence>
<gene>
    <name evidence="1" type="ORF">M9H77_32166</name>
</gene>
<protein>
    <submittedName>
        <fullName evidence="1">Uncharacterized protein</fullName>
    </submittedName>
</protein>
<reference evidence="2" key="1">
    <citation type="journal article" date="2023" name="Nat. Plants">
        <title>Single-cell RNA sequencing provides a high-resolution roadmap for understanding the multicellular compartmentation of specialized metabolism.</title>
        <authorList>
            <person name="Sun S."/>
            <person name="Shen X."/>
            <person name="Li Y."/>
            <person name="Li Y."/>
            <person name="Wang S."/>
            <person name="Li R."/>
            <person name="Zhang H."/>
            <person name="Shen G."/>
            <person name="Guo B."/>
            <person name="Wei J."/>
            <person name="Xu J."/>
            <person name="St-Pierre B."/>
            <person name="Chen S."/>
            <person name="Sun C."/>
        </authorList>
    </citation>
    <scope>NUCLEOTIDE SEQUENCE [LARGE SCALE GENOMIC DNA]</scope>
</reference>
<sequence>MGVAQLVLGLQSWSQEPRFESWQRQCRNINLSNFTGLLSHHDLHPPPGRRAVCSWRASEILQLVHSDICGPTNPISKAKRGICLTLLMTIVENMGLFFSGKIRSLYSWGTYHVWPGTNLSFDMIWCTRRSIGPHPPRSMPLFKWIHTPEFETSTPSEEALVRGNSHIQCNPLTLLNTRS</sequence>
<keyword evidence="2" id="KW-1185">Reference proteome</keyword>
<dbReference type="Proteomes" id="UP001060085">
    <property type="component" value="Linkage Group LG07"/>
</dbReference>
<organism evidence="1 2">
    <name type="scientific">Catharanthus roseus</name>
    <name type="common">Madagascar periwinkle</name>
    <name type="synonym">Vinca rosea</name>
    <dbReference type="NCBI Taxonomy" id="4058"/>
    <lineage>
        <taxon>Eukaryota</taxon>
        <taxon>Viridiplantae</taxon>
        <taxon>Streptophyta</taxon>
        <taxon>Embryophyta</taxon>
        <taxon>Tracheophyta</taxon>
        <taxon>Spermatophyta</taxon>
        <taxon>Magnoliopsida</taxon>
        <taxon>eudicotyledons</taxon>
        <taxon>Gunneridae</taxon>
        <taxon>Pentapetalae</taxon>
        <taxon>asterids</taxon>
        <taxon>lamiids</taxon>
        <taxon>Gentianales</taxon>
        <taxon>Apocynaceae</taxon>
        <taxon>Rauvolfioideae</taxon>
        <taxon>Vinceae</taxon>
        <taxon>Catharanthinae</taxon>
        <taxon>Catharanthus</taxon>
    </lineage>
</organism>
<dbReference type="EMBL" id="CM044707">
    <property type="protein sequence ID" value="KAI5654979.1"/>
    <property type="molecule type" value="Genomic_DNA"/>
</dbReference>
<name>A0ACC0A308_CATRO</name>